<evidence type="ECO:0008006" key="16">
    <source>
        <dbReference type="Google" id="ProtNLM"/>
    </source>
</evidence>
<evidence type="ECO:0000313" key="14">
    <source>
        <dbReference type="EMBL" id="KAK5629889.1"/>
    </source>
</evidence>
<proteinExistence type="inferred from homology"/>
<dbReference type="EMBL" id="JAWHQM010000013">
    <property type="protein sequence ID" value="KAK5629889.1"/>
    <property type="molecule type" value="Genomic_DNA"/>
</dbReference>
<evidence type="ECO:0000256" key="9">
    <source>
        <dbReference type="ARBA" id="ARBA00023242"/>
    </source>
</evidence>
<evidence type="ECO:0000256" key="6">
    <source>
        <dbReference type="ARBA" id="ARBA00022833"/>
    </source>
</evidence>
<keyword evidence="9" id="KW-0539">Nucleus</keyword>
<evidence type="ECO:0000256" key="3">
    <source>
        <dbReference type="ARBA" id="ARBA00022723"/>
    </source>
</evidence>
<evidence type="ECO:0000256" key="1">
    <source>
        <dbReference type="ARBA" id="ARBA00004123"/>
    </source>
</evidence>
<feature type="domain" description="PHD-type" evidence="12">
    <location>
        <begin position="186"/>
        <end position="248"/>
    </location>
</feature>
<evidence type="ECO:0000313" key="15">
    <source>
        <dbReference type="Proteomes" id="UP001305414"/>
    </source>
</evidence>
<dbReference type="Gene3D" id="3.30.1370.50">
    <property type="entry name" value="R3H-like domain"/>
    <property type="match status" value="1"/>
</dbReference>
<protein>
    <recommendedName>
        <fullName evidence="16">R3H domain-containing protein</fullName>
    </recommendedName>
</protein>
<reference evidence="14 15" key="1">
    <citation type="submission" date="2023-10" db="EMBL/GenBank/DDBJ databases">
        <title>Draft genome sequence of Xylaria bambusicola isolate GMP-LS, the root and basal stem rot pathogen of sugarcane in Indonesia.</title>
        <authorList>
            <person name="Selvaraj P."/>
            <person name="Muralishankar V."/>
            <person name="Muruganantham S."/>
            <person name="Sp S."/>
            <person name="Haryani S."/>
            <person name="Lau K.J.X."/>
            <person name="Naqvi N.I."/>
        </authorList>
    </citation>
    <scope>NUCLEOTIDE SEQUENCE [LARGE SCALE GENOMIC DNA]</scope>
    <source>
        <strain evidence="14">GMP-LS</strain>
    </source>
</reference>
<dbReference type="SMART" id="SM00393">
    <property type="entry name" value="R3H"/>
    <property type="match status" value="1"/>
</dbReference>
<feature type="region of interest" description="Disordered" evidence="11">
    <location>
        <begin position="1091"/>
        <end position="1122"/>
    </location>
</feature>
<feature type="compositionally biased region" description="Basic and acidic residues" evidence="11">
    <location>
        <begin position="45"/>
        <end position="54"/>
    </location>
</feature>
<dbReference type="GO" id="GO:0000981">
    <property type="term" value="F:DNA-binding transcription factor activity, RNA polymerase II-specific"/>
    <property type="evidence" value="ECO:0007669"/>
    <property type="project" value="TreeGrafter"/>
</dbReference>
<feature type="compositionally biased region" description="Basic and acidic residues" evidence="11">
    <location>
        <begin position="75"/>
        <end position="91"/>
    </location>
</feature>
<dbReference type="SUPFAM" id="SSF82708">
    <property type="entry name" value="R3H domain"/>
    <property type="match status" value="1"/>
</dbReference>
<dbReference type="CDD" id="cd06008">
    <property type="entry name" value="NF-X1-zinc-finger"/>
    <property type="match status" value="4"/>
</dbReference>
<feature type="domain" description="R3H" evidence="13">
    <location>
        <begin position="852"/>
        <end position="915"/>
    </location>
</feature>
<dbReference type="FunFam" id="3.30.1370.50:FF:000006">
    <property type="entry name" value="NF-X1 finger transcription factor"/>
    <property type="match status" value="1"/>
</dbReference>
<evidence type="ECO:0000256" key="8">
    <source>
        <dbReference type="ARBA" id="ARBA00023163"/>
    </source>
</evidence>
<comment type="caution">
    <text evidence="14">The sequence shown here is derived from an EMBL/GenBank/DDBJ whole genome shotgun (WGS) entry which is preliminary data.</text>
</comment>
<dbReference type="InterPro" id="IPR034077">
    <property type="entry name" value="R3H_FAP1"/>
</dbReference>
<dbReference type="InterPro" id="IPR001374">
    <property type="entry name" value="R3H_dom"/>
</dbReference>
<keyword evidence="7" id="KW-0805">Transcription regulation</keyword>
<keyword evidence="3" id="KW-0479">Metal-binding</keyword>
<dbReference type="AlphaFoldDB" id="A0AAN7UMH2"/>
<dbReference type="InterPro" id="IPR019787">
    <property type="entry name" value="Znf_PHD-finger"/>
</dbReference>
<evidence type="ECO:0000256" key="7">
    <source>
        <dbReference type="ARBA" id="ARBA00023015"/>
    </source>
</evidence>
<keyword evidence="4" id="KW-0677">Repeat</keyword>
<name>A0AAN7UMH2_9PEZI</name>
<evidence type="ECO:0000256" key="10">
    <source>
        <dbReference type="PROSITE-ProRule" id="PRU00146"/>
    </source>
</evidence>
<evidence type="ECO:0000259" key="12">
    <source>
        <dbReference type="PROSITE" id="PS50016"/>
    </source>
</evidence>
<dbReference type="PANTHER" id="PTHR12360">
    <property type="entry name" value="NUCLEAR TRANSCRIPTION FACTOR, X-BOX BINDING 1 NFX1"/>
    <property type="match status" value="1"/>
</dbReference>
<dbReference type="Pfam" id="PF01424">
    <property type="entry name" value="R3H"/>
    <property type="match status" value="1"/>
</dbReference>
<dbReference type="GO" id="GO:0000977">
    <property type="term" value="F:RNA polymerase II transcription regulatory region sequence-specific DNA binding"/>
    <property type="evidence" value="ECO:0007669"/>
    <property type="project" value="TreeGrafter"/>
</dbReference>
<dbReference type="InterPro" id="IPR036867">
    <property type="entry name" value="R3H_dom_sf"/>
</dbReference>
<dbReference type="InterPro" id="IPR000967">
    <property type="entry name" value="Znf_NFX1"/>
</dbReference>
<evidence type="ECO:0000256" key="11">
    <source>
        <dbReference type="SAM" id="MobiDB-lite"/>
    </source>
</evidence>
<keyword evidence="6" id="KW-0862">Zinc</keyword>
<dbReference type="GO" id="GO:0005634">
    <property type="term" value="C:nucleus"/>
    <property type="evidence" value="ECO:0007669"/>
    <property type="project" value="UniProtKB-SubCell"/>
</dbReference>
<dbReference type="InterPro" id="IPR034078">
    <property type="entry name" value="NFX1_fam"/>
</dbReference>
<dbReference type="Pfam" id="PF01422">
    <property type="entry name" value="zf-NF-X1"/>
    <property type="match status" value="4"/>
</dbReference>
<feature type="compositionally biased region" description="Low complexity" evidence="11">
    <location>
        <begin position="55"/>
        <end position="74"/>
    </location>
</feature>
<accession>A0AAN7UMH2</accession>
<evidence type="ECO:0000256" key="4">
    <source>
        <dbReference type="ARBA" id="ARBA00022737"/>
    </source>
</evidence>
<organism evidence="14 15">
    <name type="scientific">Xylaria bambusicola</name>
    <dbReference type="NCBI Taxonomy" id="326684"/>
    <lineage>
        <taxon>Eukaryota</taxon>
        <taxon>Fungi</taxon>
        <taxon>Dikarya</taxon>
        <taxon>Ascomycota</taxon>
        <taxon>Pezizomycotina</taxon>
        <taxon>Sordariomycetes</taxon>
        <taxon>Xylariomycetidae</taxon>
        <taxon>Xylariales</taxon>
        <taxon>Xylariaceae</taxon>
        <taxon>Xylaria</taxon>
    </lineage>
</organism>
<keyword evidence="15" id="KW-1185">Reference proteome</keyword>
<dbReference type="SMART" id="SM00438">
    <property type="entry name" value="ZnF_NFX"/>
    <property type="match status" value="6"/>
</dbReference>
<gene>
    <name evidence="14" type="ORF">RRF57_005604</name>
</gene>
<dbReference type="GO" id="GO:0000122">
    <property type="term" value="P:negative regulation of transcription by RNA polymerase II"/>
    <property type="evidence" value="ECO:0007669"/>
    <property type="project" value="TreeGrafter"/>
</dbReference>
<keyword evidence="5 10" id="KW-0863">Zinc-finger</keyword>
<dbReference type="CDD" id="cd06006">
    <property type="entry name" value="R3H_unknown_2"/>
    <property type="match status" value="1"/>
</dbReference>
<dbReference type="PANTHER" id="PTHR12360:SF12">
    <property type="entry name" value="TRANSCRIPTIONAL REPRESSOR NF-X1"/>
    <property type="match status" value="1"/>
</dbReference>
<keyword evidence="8" id="KW-0804">Transcription</keyword>
<sequence>MANDVAPEVGSHEPLRSRGQRARGGRASRGRGGRGGWGNRQRNPRPTDSRDGRQEASTPAPASAAATGQPSSQATRDDGASRERGRREPRGSRRGRGIAASGRRTIIAANRTFGGRLTTEAEAEDENSEISTTLDAGAAVFVPGQPFVRPSAKPVESAPTKPARRLSKSTALDLPTRIHEDINNGQYECVICTNEILRNSRIWSCSICWTATHMSCVKKWFTNRAKPHEQDEQQPPQQVWRCPGCNSTMNDEPGVYHCWCGKEINPKSVAGLAPHGCGQTCSKPKGTCPHPCPLECHAGPCPPCLLMGPSQSCFCGKNVSTKRCGETDYTKGWSCHELCGDLLPCGEHECQRECHSGLCGSCGVPVSSRCYCGKEFKNIPCDTLADKLESYDYDPIQQGDGATGAENEEPGAWFVGAFKCDNICGRPFDCAKHSCQKACHPQDEAQTHCPFSPDVITHCPCGKTPISDITAPRESCSDPIPTCDKTCNKRLECGHLCQDACHSGPCSACEQEIELDCRCGRTKTSVTCNERESYHPLCEKICRVQLNCGRHEHGARCCPAEKRAIERLALKRRNKSSSASNGEFEAEHICIRACGRQLKCGKHRCQQLCHRGPCPSCLEAIFEEISCNCGRTVLQPPQPCGTRAPECRFDCTRPRPCGHPQVTHNCHPDDVDCPNCPFLVEKRCVCGKKMLKNQPCWFDEPRCGLPCGKKLKCGYDIQANRNPGLTLVISCVIARALVKMKVFWVLIAYSHVERHVAVVTSIPSNVTLLIDKPCQAKTFVTCECQHRKQEIKCLVTKAQPSPQRPLLKCDDECLRLQRNARLANALNIDPQSHTNDHVPYSDTTLKFYRENLQWAHIYEREFRVFAEDRGEKRLRFKPMKPHQRAFIHSLAEDFGLDSESSDPEPHRHVCLFKTPRFVSAPMKTLAQCAKIRASQDPTTQQATLANDATVIPYNALLLTNPQFGLTIEELDAALRKDYAAHPTVTFYTSFLPSEEVVIKGSGTWTTQTLDAALTALKPTLQQTVRRLKLADNVSLCSVDESLNVIRREGGRVQAGNGGWSAVVGKVAARPKTAVAPASIPLRSKFVALKKEPKKKVEEPVEEDWEAAAERSENEEAGAQAVV</sequence>
<feature type="compositionally biased region" description="Basic residues" evidence="11">
    <location>
        <begin position="18"/>
        <end position="32"/>
    </location>
</feature>
<evidence type="ECO:0000256" key="2">
    <source>
        <dbReference type="ARBA" id="ARBA00007269"/>
    </source>
</evidence>
<dbReference type="PROSITE" id="PS51061">
    <property type="entry name" value="R3H"/>
    <property type="match status" value="1"/>
</dbReference>
<evidence type="ECO:0000259" key="13">
    <source>
        <dbReference type="PROSITE" id="PS51061"/>
    </source>
</evidence>
<evidence type="ECO:0000256" key="5">
    <source>
        <dbReference type="ARBA" id="ARBA00022771"/>
    </source>
</evidence>
<dbReference type="PROSITE" id="PS50016">
    <property type="entry name" value="ZF_PHD_2"/>
    <property type="match status" value="1"/>
</dbReference>
<dbReference type="Proteomes" id="UP001305414">
    <property type="component" value="Unassembled WGS sequence"/>
</dbReference>
<dbReference type="GO" id="GO:0008270">
    <property type="term" value="F:zinc ion binding"/>
    <property type="evidence" value="ECO:0007669"/>
    <property type="project" value="UniProtKB-KW"/>
</dbReference>
<comment type="subcellular location">
    <subcellularLocation>
        <location evidence="1">Nucleus</location>
    </subcellularLocation>
</comment>
<feature type="region of interest" description="Disordered" evidence="11">
    <location>
        <begin position="1"/>
        <end position="103"/>
    </location>
</feature>
<comment type="similarity">
    <text evidence="2">Belongs to the NFX1 family.</text>
</comment>